<dbReference type="GO" id="GO:0008360">
    <property type="term" value="P:regulation of cell shape"/>
    <property type="evidence" value="ECO:0007669"/>
    <property type="project" value="UniProtKB-KW"/>
</dbReference>
<sequence length="289" mass="32218">MNKNNPIGFVDSGVGGLTVIKEAQKQLPNEQFIFIGDTARMPYGPRPTEEVVRYTFQMANYLVEQKHIKLLVIACNTATARVLSQLQRTLAIPVIGVIQPGAWAATKTTKNNRIGIIATQGTVDSGAYDNEIHAFRDDVQITSQAEPEFVQLVESNKYHEAATGNIVSQHLEHMKSQDVDTLILGCTHFPLLAPFIESAMGPQVTLIDAGRETVRVIQEALLMHDLYTSVAHSHSKDIYYTTGNTANFRIIATDWLDLPDALDVRHLNIVENDRQQYLEEQDGKTNFSQ</sequence>
<feature type="active site" description="Proton donor/acceptor" evidence="8">
    <location>
        <position position="75"/>
    </location>
</feature>
<dbReference type="NCBIfam" id="NF002035">
    <property type="entry name" value="PRK00865.1-3"/>
    <property type="match status" value="1"/>
</dbReference>
<dbReference type="PANTHER" id="PTHR21198">
    <property type="entry name" value="GLUTAMATE RACEMASE"/>
    <property type="match status" value="1"/>
</dbReference>
<dbReference type="PROSITE" id="PS00924">
    <property type="entry name" value="ASP_GLU_RACEMASE_2"/>
    <property type="match status" value="1"/>
</dbReference>
<accession>A0A5A5TZP0</accession>
<gene>
    <name evidence="8 9" type="primary">murI</name>
    <name evidence="9" type="ORF">LCIT_05540</name>
</gene>
<organism evidence="9 10">
    <name type="scientific">Leuconostoc citreum</name>
    <dbReference type="NCBI Taxonomy" id="33964"/>
    <lineage>
        <taxon>Bacteria</taxon>
        <taxon>Bacillati</taxon>
        <taxon>Bacillota</taxon>
        <taxon>Bacilli</taxon>
        <taxon>Lactobacillales</taxon>
        <taxon>Lactobacillaceae</taxon>
        <taxon>Leuconostoc</taxon>
    </lineage>
</organism>
<dbReference type="SUPFAM" id="SSF53681">
    <property type="entry name" value="Aspartate/glutamate racemase"/>
    <property type="match status" value="2"/>
</dbReference>
<dbReference type="FunFam" id="3.40.50.1860:FF:000002">
    <property type="entry name" value="Glutamate racemase"/>
    <property type="match status" value="1"/>
</dbReference>
<dbReference type="Pfam" id="PF01177">
    <property type="entry name" value="Asp_Glu_race"/>
    <property type="match status" value="1"/>
</dbReference>
<dbReference type="InterPro" id="IPR004391">
    <property type="entry name" value="Glu_race"/>
</dbReference>
<keyword evidence="6 8" id="KW-0961">Cell wall biogenesis/degradation</keyword>
<dbReference type="PANTHER" id="PTHR21198:SF2">
    <property type="entry name" value="GLUTAMATE RACEMASE"/>
    <property type="match status" value="1"/>
</dbReference>
<dbReference type="Gene3D" id="3.40.50.1860">
    <property type="match status" value="2"/>
</dbReference>
<dbReference type="GO" id="GO:0042802">
    <property type="term" value="F:identical protein binding"/>
    <property type="evidence" value="ECO:0007669"/>
    <property type="project" value="UniProtKB-ARBA"/>
</dbReference>
<feature type="binding site" evidence="8">
    <location>
        <begin position="187"/>
        <end position="188"/>
    </location>
    <ligand>
        <name>substrate</name>
    </ligand>
</feature>
<dbReference type="HAMAP" id="MF_00258">
    <property type="entry name" value="Glu_racemase"/>
    <property type="match status" value="1"/>
</dbReference>
<evidence type="ECO:0000256" key="3">
    <source>
        <dbReference type="ARBA" id="ARBA00022960"/>
    </source>
</evidence>
<keyword evidence="4 8" id="KW-0573">Peptidoglycan synthesis</keyword>
<dbReference type="InterPro" id="IPR015942">
    <property type="entry name" value="Asp/Glu/hydantoin_racemase"/>
</dbReference>
<feature type="binding site" evidence="8">
    <location>
        <begin position="11"/>
        <end position="12"/>
    </location>
    <ligand>
        <name>substrate</name>
    </ligand>
</feature>
<reference evidence="9 10" key="1">
    <citation type="submission" date="2019-04" db="EMBL/GenBank/DDBJ databases">
        <title>A pseudo-fructophilic Leuconostoc citreum strain F192-5 isolated from peel of satsuma mandarin: the first report for isolation and characterization of strain-dependent fructophilic-like characteristics.</title>
        <authorList>
            <person name="Maeno S."/>
            <person name="Tanizawa Y."/>
            <person name="Kajikawa A."/>
            <person name="Kanesaki Y."/>
            <person name="Kubota E."/>
            <person name="Arita M."/>
            <person name="Leon D."/>
            <person name="Endo A."/>
        </authorList>
    </citation>
    <scope>NUCLEOTIDE SEQUENCE [LARGE SCALE GENOMIC DNA]</scope>
    <source>
        <strain evidence="9 10">F192-5</strain>
    </source>
</reference>
<comment type="similarity">
    <text evidence="8">Belongs to the aspartate/glutamate racemases family.</text>
</comment>
<feature type="binding site" evidence="8">
    <location>
        <begin position="76"/>
        <end position="77"/>
    </location>
    <ligand>
        <name>substrate</name>
    </ligand>
</feature>
<evidence type="ECO:0000256" key="2">
    <source>
        <dbReference type="ARBA" id="ARBA00013090"/>
    </source>
</evidence>
<dbReference type="PROSITE" id="PS00923">
    <property type="entry name" value="ASP_GLU_RACEMASE_1"/>
    <property type="match status" value="1"/>
</dbReference>
<dbReference type="EC" id="5.1.1.3" evidence="2 8"/>
<evidence type="ECO:0000256" key="6">
    <source>
        <dbReference type="ARBA" id="ARBA00023316"/>
    </source>
</evidence>
<feature type="binding site" evidence="8">
    <location>
        <begin position="43"/>
        <end position="44"/>
    </location>
    <ligand>
        <name>substrate</name>
    </ligand>
</feature>
<evidence type="ECO:0000313" key="10">
    <source>
        <dbReference type="Proteomes" id="UP000323274"/>
    </source>
</evidence>
<name>A0A5A5TZP0_LEUCI</name>
<proteinExistence type="inferred from homology"/>
<dbReference type="EMBL" id="BJJW01000002">
    <property type="protein sequence ID" value="GDZ83312.1"/>
    <property type="molecule type" value="Genomic_DNA"/>
</dbReference>
<dbReference type="InterPro" id="IPR033134">
    <property type="entry name" value="Asp/Glu_racemase_AS_2"/>
</dbReference>
<dbReference type="UniPathway" id="UPA00219"/>
<evidence type="ECO:0000313" key="9">
    <source>
        <dbReference type="EMBL" id="GDZ83312.1"/>
    </source>
</evidence>
<keyword evidence="3 8" id="KW-0133">Cell shape</keyword>
<dbReference type="InterPro" id="IPR001920">
    <property type="entry name" value="Asp/Glu_race"/>
</dbReference>
<dbReference type="InterPro" id="IPR018187">
    <property type="entry name" value="Asp/Glu_racemase_AS_1"/>
</dbReference>
<keyword evidence="5 8" id="KW-0413">Isomerase</keyword>
<evidence type="ECO:0000256" key="8">
    <source>
        <dbReference type="HAMAP-Rule" id="MF_00258"/>
    </source>
</evidence>
<evidence type="ECO:0000256" key="7">
    <source>
        <dbReference type="ARBA" id="ARBA00070053"/>
    </source>
</evidence>
<dbReference type="RefSeq" id="WP_149333905.1">
    <property type="nucleotide sequence ID" value="NZ_BJJW01000002.1"/>
</dbReference>
<evidence type="ECO:0000256" key="1">
    <source>
        <dbReference type="ARBA" id="ARBA00001602"/>
    </source>
</evidence>
<feature type="active site" description="Proton donor/acceptor" evidence="8">
    <location>
        <position position="186"/>
    </location>
</feature>
<evidence type="ECO:0000256" key="4">
    <source>
        <dbReference type="ARBA" id="ARBA00022984"/>
    </source>
</evidence>
<evidence type="ECO:0000256" key="5">
    <source>
        <dbReference type="ARBA" id="ARBA00023235"/>
    </source>
</evidence>
<protein>
    <recommendedName>
        <fullName evidence="7 8">Glutamate racemase</fullName>
        <ecNumber evidence="2 8">5.1.1.3</ecNumber>
    </recommendedName>
</protein>
<comment type="caution">
    <text evidence="9">The sequence shown here is derived from an EMBL/GenBank/DDBJ whole genome shotgun (WGS) entry which is preliminary data.</text>
</comment>
<dbReference type="GO" id="GO:0008881">
    <property type="term" value="F:glutamate racemase activity"/>
    <property type="evidence" value="ECO:0007669"/>
    <property type="project" value="UniProtKB-UniRule"/>
</dbReference>
<comment type="pathway">
    <text evidence="8">Cell wall biogenesis; peptidoglycan biosynthesis.</text>
</comment>
<dbReference type="NCBIfam" id="TIGR00067">
    <property type="entry name" value="glut_race"/>
    <property type="match status" value="1"/>
</dbReference>
<dbReference type="AlphaFoldDB" id="A0A5A5TZP0"/>
<dbReference type="GO" id="GO:0071555">
    <property type="term" value="P:cell wall organization"/>
    <property type="evidence" value="ECO:0007669"/>
    <property type="project" value="UniProtKB-KW"/>
</dbReference>
<dbReference type="Proteomes" id="UP000323274">
    <property type="component" value="Unassembled WGS sequence"/>
</dbReference>
<comment type="catalytic activity">
    <reaction evidence="1 8">
        <text>L-glutamate = D-glutamate</text>
        <dbReference type="Rhea" id="RHEA:12813"/>
        <dbReference type="ChEBI" id="CHEBI:29985"/>
        <dbReference type="ChEBI" id="CHEBI:29986"/>
        <dbReference type="EC" id="5.1.1.3"/>
    </reaction>
</comment>
<comment type="function">
    <text evidence="8">Provides the (R)-glutamate required for cell wall biosynthesis.</text>
</comment>
<dbReference type="GO" id="GO:0009252">
    <property type="term" value="P:peptidoglycan biosynthetic process"/>
    <property type="evidence" value="ECO:0007669"/>
    <property type="project" value="UniProtKB-UniRule"/>
</dbReference>